<reference evidence="11 12" key="1">
    <citation type="journal article" date="2010" name="Science">
        <title>Genomic comparison of the ants Camponotus floridanus and Harpegnathos saltator.</title>
        <authorList>
            <person name="Bonasio R."/>
            <person name="Zhang G."/>
            <person name="Ye C."/>
            <person name="Mutti N.S."/>
            <person name="Fang X."/>
            <person name="Qin N."/>
            <person name="Donahue G."/>
            <person name="Yang P."/>
            <person name="Li Q."/>
            <person name="Li C."/>
            <person name="Zhang P."/>
            <person name="Huang Z."/>
            <person name="Berger S.L."/>
            <person name="Reinberg D."/>
            <person name="Wang J."/>
            <person name="Liebig J."/>
        </authorList>
    </citation>
    <scope>NUCLEOTIDE SEQUENCE [LARGE SCALE GENOMIC DNA]</scope>
    <source>
        <strain evidence="12">C129</strain>
    </source>
</reference>
<comment type="caution">
    <text evidence="10">Lacks conserved residue(s) required for the propagation of feature annotation.</text>
</comment>
<dbReference type="InterPro" id="IPR002076">
    <property type="entry name" value="ELO_fam"/>
</dbReference>
<evidence type="ECO:0000256" key="2">
    <source>
        <dbReference type="ARBA" id="ARBA00022516"/>
    </source>
</evidence>
<dbReference type="PANTHER" id="PTHR11157:SF164">
    <property type="entry name" value="ELONGATION OF VERY LONG CHAIN FATTY ACIDS PROTEIN"/>
    <property type="match status" value="1"/>
</dbReference>
<keyword evidence="4 10" id="KW-0812">Transmembrane</keyword>
<dbReference type="GO" id="GO:0034625">
    <property type="term" value="P:fatty acid elongation, monounsaturated fatty acid"/>
    <property type="evidence" value="ECO:0007669"/>
    <property type="project" value="TreeGrafter"/>
</dbReference>
<dbReference type="GO" id="GO:0019367">
    <property type="term" value="P:fatty acid elongation, saturated fatty acid"/>
    <property type="evidence" value="ECO:0007669"/>
    <property type="project" value="TreeGrafter"/>
</dbReference>
<keyword evidence="12" id="KW-1185">Reference proteome</keyword>
<evidence type="ECO:0000256" key="10">
    <source>
        <dbReference type="RuleBase" id="RU361115"/>
    </source>
</evidence>
<evidence type="ECO:0000313" key="12">
    <source>
        <dbReference type="Proteomes" id="UP000000311"/>
    </source>
</evidence>
<name>E2A707_CAMFO</name>
<keyword evidence="9 10" id="KW-0275">Fatty acid biosynthesis</keyword>
<evidence type="ECO:0000256" key="9">
    <source>
        <dbReference type="ARBA" id="ARBA00023160"/>
    </source>
</evidence>
<accession>E2A707</accession>
<evidence type="ECO:0000256" key="3">
    <source>
        <dbReference type="ARBA" id="ARBA00022679"/>
    </source>
</evidence>
<dbReference type="PANTHER" id="PTHR11157">
    <property type="entry name" value="FATTY ACID ACYL TRANSFERASE-RELATED"/>
    <property type="match status" value="1"/>
</dbReference>
<dbReference type="EC" id="2.3.1.199" evidence="10"/>
<gene>
    <name evidence="11" type="ORF">EAG_16155</name>
</gene>
<dbReference type="OrthoDB" id="434092at2759"/>
<dbReference type="GO" id="GO:0005789">
    <property type="term" value="C:endoplasmic reticulum membrane"/>
    <property type="evidence" value="ECO:0007669"/>
    <property type="project" value="TreeGrafter"/>
</dbReference>
<dbReference type="GO" id="GO:0042761">
    <property type="term" value="P:very long-chain fatty acid biosynthetic process"/>
    <property type="evidence" value="ECO:0007669"/>
    <property type="project" value="TreeGrafter"/>
</dbReference>
<evidence type="ECO:0000256" key="8">
    <source>
        <dbReference type="ARBA" id="ARBA00023136"/>
    </source>
</evidence>
<keyword evidence="5 10" id="KW-0276">Fatty acid metabolism</keyword>
<dbReference type="GO" id="GO:0030148">
    <property type="term" value="P:sphingolipid biosynthetic process"/>
    <property type="evidence" value="ECO:0007669"/>
    <property type="project" value="TreeGrafter"/>
</dbReference>
<protein>
    <recommendedName>
        <fullName evidence="10">Elongation of very long chain fatty acids protein</fullName>
        <ecNumber evidence="10">2.3.1.199</ecNumber>
    </recommendedName>
    <alternativeName>
        <fullName evidence="10">Very-long-chain 3-oxoacyl-CoA synthase</fullName>
    </alternativeName>
</protein>
<dbReference type="Proteomes" id="UP000000311">
    <property type="component" value="Unassembled WGS sequence"/>
</dbReference>
<keyword evidence="7 10" id="KW-0443">Lipid metabolism</keyword>
<dbReference type="InParanoid" id="E2A707"/>
<comment type="subcellular location">
    <subcellularLocation>
        <location evidence="1">Membrane</location>
        <topology evidence="1">Multi-pass membrane protein</topology>
    </subcellularLocation>
</comment>
<keyword evidence="6 10" id="KW-1133">Transmembrane helix</keyword>
<feature type="transmembrane region" description="Helical" evidence="10">
    <location>
        <begin position="54"/>
        <end position="74"/>
    </location>
</feature>
<sequence>MYTYYFLATWGPEVQEAIAPMKQWITKAQMVQFVILILYVSQNFLPNCKVIDHWIVILFIGNLLFNFYMFYDFYQKAYNKPKRKTK</sequence>
<dbReference type="GO" id="GO:0009922">
    <property type="term" value="F:fatty acid elongase activity"/>
    <property type="evidence" value="ECO:0007669"/>
    <property type="project" value="UniProtKB-EC"/>
</dbReference>
<evidence type="ECO:0000256" key="1">
    <source>
        <dbReference type="ARBA" id="ARBA00004141"/>
    </source>
</evidence>
<dbReference type="OMA" id="HWIVILF"/>
<dbReference type="AlphaFoldDB" id="E2A707"/>
<evidence type="ECO:0000256" key="7">
    <source>
        <dbReference type="ARBA" id="ARBA00023098"/>
    </source>
</evidence>
<proteinExistence type="inferred from homology"/>
<keyword evidence="8 10" id="KW-0472">Membrane</keyword>
<dbReference type="STRING" id="104421.E2A707"/>
<dbReference type="Pfam" id="PF01151">
    <property type="entry name" value="ELO"/>
    <property type="match status" value="1"/>
</dbReference>
<evidence type="ECO:0000313" key="11">
    <source>
        <dbReference type="EMBL" id="EFN70782.1"/>
    </source>
</evidence>
<dbReference type="EMBL" id="GL437239">
    <property type="protein sequence ID" value="EFN70782.1"/>
    <property type="molecule type" value="Genomic_DNA"/>
</dbReference>
<keyword evidence="3 10" id="KW-0808">Transferase</keyword>
<keyword evidence="2 10" id="KW-0444">Lipid biosynthesis</keyword>
<organism evidence="12">
    <name type="scientific">Camponotus floridanus</name>
    <name type="common">Florida carpenter ant</name>
    <dbReference type="NCBI Taxonomy" id="104421"/>
    <lineage>
        <taxon>Eukaryota</taxon>
        <taxon>Metazoa</taxon>
        <taxon>Ecdysozoa</taxon>
        <taxon>Arthropoda</taxon>
        <taxon>Hexapoda</taxon>
        <taxon>Insecta</taxon>
        <taxon>Pterygota</taxon>
        <taxon>Neoptera</taxon>
        <taxon>Endopterygota</taxon>
        <taxon>Hymenoptera</taxon>
        <taxon>Apocrita</taxon>
        <taxon>Aculeata</taxon>
        <taxon>Formicoidea</taxon>
        <taxon>Formicidae</taxon>
        <taxon>Formicinae</taxon>
        <taxon>Camponotus</taxon>
    </lineage>
</organism>
<evidence type="ECO:0000256" key="4">
    <source>
        <dbReference type="ARBA" id="ARBA00022692"/>
    </source>
</evidence>
<dbReference type="GO" id="GO:0034626">
    <property type="term" value="P:fatty acid elongation, polyunsaturated fatty acid"/>
    <property type="evidence" value="ECO:0007669"/>
    <property type="project" value="TreeGrafter"/>
</dbReference>
<comment type="catalytic activity">
    <reaction evidence="10">
        <text>a very-long-chain acyl-CoA + malonyl-CoA + H(+) = a very-long-chain 3-oxoacyl-CoA + CO2 + CoA</text>
        <dbReference type="Rhea" id="RHEA:32727"/>
        <dbReference type="ChEBI" id="CHEBI:15378"/>
        <dbReference type="ChEBI" id="CHEBI:16526"/>
        <dbReference type="ChEBI" id="CHEBI:57287"/>
        <dbReference type="ChEBI" id="CHEBI:57384"/>
        <dbReference type="ChEBI" id="CHEBI:90725"/>
        <dbReference type="ChEBI" id="CHEBI:90736"/>
        <dbReference type="EC" id="2.3.1.199"/>
    </reaction>
</comment>
<evidence type="ECO:0000256" key="6">
    <source>
        <dbReference type="ARBA" id="ARBA00022989"/>
    </source>
</evidence>
<evidence type="ECO:0000256" key="5">
    <source>
        <dbReference type="ARBA" id="ARBA00022832"/>
    </source>
</evidence>
<comment type="similarity">
    <text evidence="10">Belongs to the ELO family.</text>
</comment>